<reference evidence="2" key="2">
    <citation type="journal article" date="2004" name="Biosci. Biotechnol. Biochem.">
        <title>Characterization of a Gene Cluster of Staphylococcus warneri ISK-1 Encoding the Biosynthesis of and Immunity to the Lantibiotic, Nukacin ISK-1.</title>
        <authorList>
            <person name="Aso Y."/>
            <person name="Sashihara T."/>
            <person name="Nagao J."/>
            <person name="Kanemasa Y."/>
            <person name="Koga H."/>
            <person name="Hashimoto T."/>
            <person name="Higuchi T."/>
            <person name="Adachi A."/>
            <person name="Nomiyama H."/>
            <person name="Ishizaki A."/>
            <person name="Nakayama J."/>
            <person name="Sonomoto K."/>
        </authorList>
    </citation>
    <scope>NUCLEOTIDE SEQUENCE</scope>
    <source>
        <strain evidence="2">ISK-1</strain>
        <plasmid evidence="2">pPI-1</plasmid>
    </source>
</reference>
<geneLocation type="plasmid" evidence="2">
    <name>pPI-1</name>
</geneLocation>
<dbReference type="EMBL" id="AB125341">
    <property type="protein sequence ID" value="BAD00999.1"/>
    <property type="molecule type" value="Genomic_DNA"/>
</dbReference>
<evidence type="ECO:0000256" key="1">
    <source>
        <dbReference type="SAM" id="Phobius"/>
    </source>
</evidence>
<accession>Q75V26</accession>
<keyword evidence="1" id="KW-0472">Membrane</keyword>
<keyword evidence="1" id="KW-0812">Transmembrane</keyword>
<sequence length="105" mass="11893">MKMINYDKLYCHFIISITFFKYSTLFCTLVNIIAPSIAEKIACACFSVSKFSINCCSFKRSRFSFIESIHLSINTCIFSLKISSCSLISIARFPTGHPAFEFISS</sequence>
<keyword evidence="2" id="KW-0614">Plasmid</keyword>
<reference evidence="2" key="1">
    <citation type="journal article" date="2000" name="Biosci. Biotechnol. Biochem.">
        <title>A Novel Lantibiotic, Nukacin ISK-1, of Staphylococcus warneri ISK-1: Cloning of the Structural Gene and Identification of the Structure.</title>
        <authorList>
            <person name="Sashihara T."/>
            <person name="Kimura H."/>
            <person name="Higuchi T."/>
            <person name="Adachi A."/>
            <person name="Matsusaki H."/>
            <person name="Sonomoto K."/>
            <person name="Ishizaki A."/>
        </authorList>
    </citation>
    <scope>NUCLEOTIDE SEQUENCE</scope>
    <source>
        <strain evidence="2">ISK-1</strain>
        <plasmid evidence="2">pPI-1</plasmid>
    </source>
</reference>
<evidence type="ECO:0000313" key="2">
    <source>
        <dbReference type="EMBL" id="BAD00999.1"/>
    </source>
</evidence>
<dbReference type="AlphaFoldDB" id="Q75V26"/>
<name>Q75V26_STAWA</name>
<protein>
    <submittedName>
        <fullName evidence="2">Uncharacterized protein</fullName>
    </submittedName>
</protein>
<reference evidence="2" key="3">
    <citation type="journal article" date="2005" name="Plasmid">
        <title>Description of complete DNA sequence of two plasmids from the nukacin ISK-1 producer, Staphylococcus warneri ISK-1.</title>
        <authorList>
            <person name="Aso Y."/>
            <person name="Koga H."/>
            <person name="Sashihara T."/>
            <person name="Nagao J."/>
            <person name="Kanemasa Y."/>
            <person name="Nakayama J."/>
            <person name="Sonomoto K."/>
        </authorList>
    </citation>
    <scope>NUCLEOTIDE SEQUENCE</scope>
    <source>
        <strain evidence="2">ISK-1</strain>
        <plasmid evidence="2">pPI-1</plasmid>
    </source>
</reference>
<organism evidence="2">
    <name type="scientific">Staphylococcus warneri</name>
    <dbReference type="NCBI Taxonomy" id="1292"/>
    <lineage>
        <taxon>Bacteria</taxon>
        <taxon>Bacillati</taxon>
        <taxon>Bacillota</taxon>
        <taxon>Bacilli</taxon>
        <taxon>Bacillales</taxon>
        <taxon>Staphylococcaceae</taxon>
        <taxon>Staphylococcus</taxon>
    </lineage>
</organism>
<feature type="transmembrane region" description="Helical" evidence="1">
    <location>
        <begin position="12"/>
        <end position="34"/>
    </location>
</feature>
<keyword evidence="1" id="KW-1133">Transmembrane helix</keyword>
<proteinExistence type="predicted"/>